<evidence type="ECO:0000256" key="1">
    <source>
        <dbReference type="ARBA" id="ARBA00022821"/>
    </source>
</evidence>
<dbReference type="InterPro" id="IPR057135">
    <property type="entry name" value="At4g27190-like_LRR"/>
</dbReference>
<accession>A0A4D6MRU7</accession>
<feature type="region of interest" description="Disordered" evidence="2">
    <location>
        <begin position="591"/>
        <end position="611"/>
    </location>
</feature>
<organism evidence="4 5">
    <name type="scientific">Vigna unguiculata</name>
    <name type="common">Cowpea</name>
    <dbReference type="NCBI Taxonomy" id="3917"/>
    <lineage>
        <taxon>Eukaryota</taxon>
        <taxon>Viridiplantae</taxon>
        <taxon>Streptophyta</taxon>
        <taxon>Embryophyta</taxon>
        <taxon>Tracheophyta</taxon>
        <taxon>Spermatophyta</taxon>
        <taxon>Magnoliopsida</taxon>
        <taxon>eudicotyledons</taxon>
        <taxon>Gunneridae</taxon>
        <taxon>Pentapetalae</taxon>
        <taxon>rosids</taxon>
        <taxon>fabids</taxon>
        <taxon>Fabales</taxon>
        <taxon>Fabaceae</taxon>
        <taxon>Papilionoideae</taxon>
        <taxon>50 kb inversion clade</taxon>
        <taxon>NPAAA clade</taxon>
        <taxon>indigoferoid/millettioid clade</taxon>
        <taxon>Phaseoleae</taxon>
        <taxon>Vigna</taxon>
    </lineage>
</organism>
<evidence type="ECO:0000259" key="3">
    <source>
        <dbReference type="Pfam" id="PF23247"/>
    </source>
</evidence>
<dbReference type="PANTHER" id="PTHR33463">
    <property type="entry name" value="NB-ARC DOMAIN-CONTAINING PROTEIN-RELATED"/>
    <property type="match status" value="1"/>
</dbReference>
<reference evidence="4 5" key="1">
    <citation type="submission" date="2019-04" db="EMBL/GenBank/DDBJ databases">
        <title>An improved genome assembly and genetic linkage map for asparagus bean, Vigna unguiculata ssp. sesquipedialis.</title>
        <authorList>
            <person name="Xia Q."/>
            <person name="Zhang R."/>
            <person name="Dong Y."/>
        </authorList>
    </citation>
    <scope>NUCLEOTIDE SEQUENCE [LARGE SCALE GENOMIC DNA]</scope>
    <source>
        <tissue evidence="4">Leaf</tissue>
    </source>
</reference>
<evidence type="ECO:0000313" key="4">
    <source>
        <dbReference type="EMBL" id="QCE02667.1"/>
    </source>
</evidence>
<dbReference type="EMBL" id="CP039352">
    <property type="protein sequence ID" value="QCE02667.1"/>
    <property type="molecule type" value="Genomic_DNA"/>
</dbReference>
<proteinExistence type="predicted"/>
<dbReference type="Gene3D" id="3.80.10.10">
    <property type="entry name" value="Ribonuclease Inhibitor"/>
    <property type="match status" value="1"/>
</dbReference>
<dbReference type="Pfam" id="PF23247">
    <property type="entry name" value="LRR_RPS2"/>
    <property type="match status" value="2"/>
</dbReference>
<feature type="compositionally biased region" description="Low complexity" evidence="2">
    <location>
        <begin position="591"/>
        <end position="601"/>
    </location>
</feature>
<dbReference type="InterPro" id="IPR032675">
    <property type="entry name" value="LRR_dom_sf"/>
</dbReference>
<dbReference type="AlphaFoldDB" id="A0A4D6MRU7"/>
<evidence type="ECO:0000256" key="2">
    <source>
        <dbReference type="SAM" id="MobiDB-lite"/>
    </source>
</evidence>
<dbReference type="InterPro" id="IPR050905">
    <property type="entry name" value="Plant_NBS-LRR"/>
</dbReference>
<feature type="domain" description="Disease resistance protein At4g27190-like leucine-rich repeats" evidence="3">
    <location>
        <begin position="398"/>
        <end position="494"/>
    </location>
</feature>
<protein>
    <recommendedName>
        <fullName evidence="3">Disease resistance protein At4g27190-like leucine-rich repeats domain-containing protein</fullName>
    </recommendedName>
</protein>
<keyword evidence="1" id="KW-0611">Plant defense</keyword>
<name>A0A4D6MRU7_VIGUN</name>
<feature type="compositionally biased region" description="Basic and acidic residues" evidence="2">
    <location>
        <begin position="602"/>
        <end position="611"/>
    </location>
</feature>
<sequence>MTVVAEDNTDPSVEATFLCLCVRSLILQGLPRFNHFYSCSFKSDVYSHLESHTEDRVATEKCLSLGINGVEMILRGEFQRNLLHNIKVLVLCFRSDSDTDVCMYEILKQVPDIEKLVMCDGSLKEIFCSQIPNNVDYSGLLIQPKELRLENFGELVSIGLENSWTDSFVRTLETFEVIRCSSLQHMVACKVSFSNLTYLKVERCDCLSYLFTSLTAKSLLQLKTMVIQQCKSIEEIVFKEEDEADDDDKIIFPQLNCLDIAYLENLRWFYRGSLCFPSLEEHSVRNCGKMLTLCPGAIETDKLSQVILDFLHPFHWKLISTLPCGTNFSDGDFEELQILYVENCEVLMAIVAEANPSDPQGTNPKFTFPGLTTLTLWDLPNFKRNDATPTFENFRKTTFMESSVFLKFLPMVPNVEKLEVYAGSLKGIFCRQSSNNVDYSELLLRLKELHLESLGELISIGLENSWTEPFVRNLEIFKVISCSSLKNLLKVWVNSKKCKSIEELVSDEEGEESCKDEEIVFEQLQVLYLEKLDELRCFYPGNFTLSFPSLDEVHVINCSSMKTFCAFNKIDDSTKWYYSAVEKTYGKVALGHSSNSSSSSHTDGDSEHGDD</sequence>
<feature type="domain" description="Disease resistance protein At4g27190-like leucine-rich repeats" evidence="3">
    <location>
        <begin position="191"/>
        <end position="298"/>
    </location>
</feature>
<gene>
    <name evidence="4" type="ORF">DEO72_LG8g682</name>
</gene>
<dbReference type="PANTHER" id="PTHR33463:SF196">
    <property type="entry name" value="NB-ARC DOMAIN DISEASE RESISTANCE PROTEIN"/>
    <property type="match status" value="1"/>
</dbReference>
<dbReference type="Proteomes" id="UP000501690">
    <property type="component" value="Linkage Group LG8"/>
</dbReference>
<keyword evidence="5" id="KW-1185">Reference proteome</keyword>
<evidence type="ECO:0000313" key="5">
    <source>
        <dbReference type="Proteomes" id="UP000501690"/>
    </source>
</evidence>